<protein>
    <submittedName>
        <fullName evidence="2">Uncharacterized protein</fullName>
    </submittedName>
</protein>
<proteinExistence type="predicted"/>
<feature type="transmembrane region" description="Helical" evidence="1">
    <location>
        <begin position="12"/>
        <end position="34"/>
    </location>
</feature>
<evidence type="ECO:0000256" key="1">
    <source>
        <dbReference type="SAM" id="Phobius"/>
    </source>
</evidence>
<name>A0A0E9XQD2_ANGAN</name>
<sequence>MNYNSTNRNYKQFWHITSCQPDIIICFLIVIYAFHCDKHHCPSHCQTADPPVH</sequence>
<dbReference type="AlphaFoldDB" id="A0A0E9XQD2"/>
<accession>A0A0E9XQD2</accession>
<reference evidence="2" key="2">
    <citation type="journal article" date="2015" name="Fish Shellfish Immunol.">
        <title>Early steps in the European eel (Anguilla anguilla)-Vibrio vulnificus interaction in the gills: Role of the RtxA13 toxin.</title>
        <authorList>
            <person name="Callol A."/>
            <person name="Pajuelo D."/>
            <person name="Ebbesson L."/>
            <person name="Teles M."/>
            <person name="MacKenzie S."/>
            <person name="Amaro C."/>
        </authorList>
    </citation>
    <scope>NUCLEOTIDE SEQUENCE</scope>
</reference>
<reference evidence="2" key="1">
    <citation type="submission" date="2014-11" db="EMBL/GenBank/DDBJ databases">
        <authorList>
            <person name="Amaro Gonzalez C."/>
        </authorList>
    </citation>
    <scope>NUCLEOTIDE SEQUENCE</scope>
</reference>
<organism evidence="2">
    <name type="scientific">Anguilla anguilla</name>
    <name type="common">European freshwater eel</name>
    <name type="synonym">Muraena anguilla</name>
    <dbReference type="NCBI Taxonomy" id="7936"/>
    <lineage>
        <taxon>Eukaryota</taxon>
        <taxon>Metazoa</taxon>
        <taxon>Chordata</taxon>
        <taxon>Craniata</taxon>
        <taxon>Vertebrata</taxon>
        <taxon>Euteleostomi</taxon>
        <taxon>Actinopterygii</taxon>
        <taxon>Neopterygii</taxon>
        <taxon>Teleostei</taxon>
        <taxon>Anguilliformes</taxon>
        <taxon>Anguillidae</taxon>
        <taxon>Anguilla</taxon>
    </lineage>
</organism>
<dbReference type="EMBL" id="GBXM01003748">
    <property type="protein sequence ID" value="JAI04830.1"/>
    <property type="molecule type" value="Transcribed_RNA"/>
</dbReference>
<keyword evidence="1" id="KW-0472">Membrane</keyword>
<keyword evidence="1" id="KW-0812">Transmembrane</keyword>
<keyword evidence="1" id="KW-1133">Transmembrane helix</keyword>
<evidence type="ECO:0000313" key="2">
    <source>
        <dbReference type="EMBL" id="JAI04830.1"/>
    </source>
</evidence>